<dbReference type="CDD" id="cd06579">
    <property type="entry name" value="TM_PBP1_transp_AraH_like"/>
    <property type="match status" value="1"/>
</dbReference>
<dbReference type="RefSeq" id="WP_211647778.1">
    <property type="nucleotide sequence ID" value="NZ_JAFEVO010000001.1"/>
</dbReference>
<feature type="transmembrane region" description="Helical" evidence="6">
    <location>
        <begin position="134"/>
        <end position="153"/>
    </location>
</feature>
<dbReference type="PANTHER" id="PTHR32196">
    <property type="entry name" value="ABC TRANSPORTER PERMEASE PROTEIN YPHD-RELATED-RELATED"/>
    <property type="match status" value="1"/>
</dbReference>
<evidence type="ECO:0000313" key="8">
    <source>
        <dbReference type="Proteomes" id="UP000811492"/>
    </source>
</evidence>
<keyword evidence="3 6" id="KW-0812">Transmembrane</keyword>
<proteinExistence type="predicted"/>
<comment type="caution">
    <text evidence="7">The sequence shown here is derived from an EMBL/GenBank/DDBJ whole genome shotgun (WGS) entry which is preliminary data.</text>
</comment>
<name>A0ABS5M194_9MICO</name>
<dbReference type="Proteomes" id="UP000811492">
    <property type="component" value="Unassembled WGS sequence"/>
</dbReference>
<feature type="transmembrane region" description="Helical" evidence="6">
    <location>
        <begin position="256"/>
        <end position="273"/>
    </location>
</feature>
<dbReference type="InterPro" id="IPR001851">
    <property type="entry name" value="ABC_transp_permease"/>
</dbReference>
<keyword evidence="2" id="KW-1003">Cell membrane</keyword>
<evidence type="ECO:0000256" key="4">
    <source>
        <dbReference type="ARBA" id="ARBA00022989"/>
    </source>
</evidence>
<reference evidence="7 8" key="1">
    <citation type="submission" date="2021-02" db="EMBL/GenBank/DDBJ databases">
        <title>Draft genome and description of Leucobacter sp nov strain Marseille-Q4368.</title>
        <authorList>
            <person name="Boxberger M."/>
            <person name="La Scola B."/>
        </authorList>
    </citation>
    <scope>NUCLEOTIDE SEQUENCE [LARGE SCALE GENOMIC DNA]</scope>
    <source>
        <strain evidence="7 8">Marseille-Q4368</strain>
    </source>
</reference>
<accession>A0ABS5M194</accession>
<feature type="transmembrane region" description="Helical" evidence="6">
    <location>
        <begin position="280"/>
        <end position="301"/>
    </location>
</feature>
<gene>
    <name evidence="7" type="ORF">JSQ98_00010</name>
</gene>
<dbReference type="EMBL" id="JAFEVO010000001">
    <property type="protein sequence ID" value="MBS3180600.1"/>
    <property type="molecule type" value="Genomic_DNA"/>
</dbReference>
<protein>
    <submittedName>
        <fullName evidence="7">ABC transporter permease</fullName>
    </submittedName>
</protein>
<comment type="subcellular location">
    <subcellularLocation>
        <location evidence="1">Cell membrane</location>
        <topology evidence="1">Multi-pass membrane protein</topology>
    </subcellularLocation>
</comment>
<sequence>MTTGTIFAPVARRTALPIWIQRSIHEGAAPPVVAFVLFIAVYLAVNPSLLTRFQLQSAANLVVPLAIAALAQLMIVLIGGIDISIGAVISLCNVVFATSLAGLPGPVALIVAVLVGAACGVFNGLLVAFGGLPAIAVTLASTFIIGAIARTILDRPGGALSETIFNVTSGEALPFLPMAIVWLVIVGVAVWFVLQRTAFGRQIYGVGSNRDAVQAAGINSRLAILGAFVLSGVLASIAAVLLAGSTVTGDPRSGDPYLLTSIAAVALSGASFAGGRGSVLGTIAAAIILGLVGNLLFFAGINSYWQYIINALIIFAVVAIPVLVRIISTRKSLAQGGHHD</sequence>
<dbReference type="Pfam" id="PF02653">
    <property type="entry name" value="BPD_transp_2"/>
    <property type="match status" value="1"/>
</dbReference>
<evidence type="ECO:0000256" key="6">
    <source>
        <dbReference type="SAM" id="Phobius"/>
    </source>
</evidence>
<evidence type="ECO:0000256" key="3">
    <source>
        <dbReference type="ARBA" id="ARBA00022692"/>
    </source>
</evidence>
<feature type="transmembrane region" description="Helical" evidence="6">
    <location>
        <begin position="28"/>
        <end position="45"/>
    </location>
</feature>
<keyword evidence="5 6" id="KW-0472">Membrane</keyword>
<organism evidence="7 8">
    <name type="scientific">Leucobacter manosquensis</name>
    <dbReference type="NCBI Taxonomy" id="2810611"/>
    <lineage>
        <taxon>Bacteria</taxon>
        <taxon>Bacillati</taxon>
        <taxon>Actinomycetota</taxon>
        <taxon>Actinomycetes</taxon>
        <taxon>Micrococcales</taxon>
        <taxon>Microbacteriaceae</taxon>
        <taxon>Leucobacter</taxon>
    </lineage>
</organism>
<evidence type="ECO:0000256" key="5">
    <source>
        <dbReference type="ARBA" id="ARBA00023136"/>
    </source>
</evidence>
<feature type="transmembrane region" description="Helical" evidence="6">
    <location>
        <begin position="173"/>
        <end position="194"/>
    </location>
</feature>
<feature type="transmembrane region" description="Helical" evidence="6">
    <location>
        <begin position="57"/>
        <end position="78"/>
    </location>
</feature>
<feature type="transmembrane region" description="Helical" evidence="6">
    <location>
        <begin position="222"/>
        <end position="244"/>
    </location>
</feature>
<keyword evidence="8" id="KW-1185">Reference proteome</keyword>
<keyword evidence="4 6" id="KW-1133">Transmembrane helix</keyword>
<feature type="transmembrane region" description="Helical" evidence="6">
    <location>
        <begin position="307"/>
        <end position="327"/>
    </location>
</feature>
<evidence type="ECO:0000256" key="1">
    <source>
        <dbReference type="ARBA" id="ARBA00004651"/>
    </source>
</evidence>
<evidence type="ECO:0000313" key="7">
    <source>
        <dbReference type="EMBL" id="MBS3180600.1"/>
    </source>
</evidence>
<evidence type="ECO:0000256" key="2">
    <source>
        <dbReference type="ARBA" id="ARBA00022475"/>
    </source>
</evidence>